<comment type="similarity">
    <text evidence="1 7">Belongs to the peptidase S8 family.</text>
</comment>
<organism evidence="10 11">
    <name type="scientific">Prorocentrum cordatum</name>
    <dbReference type="NCBI Taxonomy" id="2364126"/>
    <lineage>
        <taxon>Eukaryota</taxon>
        <taxon>Sar</taxon>
        <taxon>Alveolata</taxon>
        <taxon>Dinophyceae</taxon>
        <taxon>Prorocentrales</taxon>
        <taxon>Prorocentraceae</taxon>
        <taxon>Prorocentrum</taxon>
    </lineage>
</organism>
<dbReference type="EC" id="3.4.21.62" evidence="6"/>
<keyword evidence="2" id="KW-0645">Protease</keyword>
<dbReference type="InterPro" id="IPR036852">
    <property type="entry name" value="Peptidase_S8/S53_dom_sf"/>
</dbReference>
<proteinExistence type="inferred from homology"/>
<evidence type="ECO:0000259" key="9">
    <source>
        <dbReference type="Pfam" id="PF00082"/>
    </source>
</evidence>
<dbReference type="InterPro" id="IPR015500">
    <property type="entry name" value="Peptidase_S8_subtilisin-rel"/>
</dbReference>
<dbReference type="PANTHER" id="PTHR43806">
    <property type="entry name" value="PEPTIDASE S8"/>
    <property type="match status" value="1"/>
</dbReference>
<evidence type="ECO:0000256" key="8">
    <source>
        <dbReference type="SAM" id="MobiDB-lite"/>
    </source>
</evidence>
<dbReference type="EMBL" id="CAUYUJ010002000">
    <property type="protein sequence ID" value="CAK0798691.1"/>
    <property type="molecule type" value="Genomic_DNA"/>
</dbReference>
<evidence type="ECO:0000256" key="3">
    <source>
        <dbReference type="ARBA" id="ARBA00022801"/>
    </source>
</evidence>
<keyword evidence="3" id="KW-0378">Hydrolase</keyword>
<dbReference type="PANTHER" id="PTHR43806:SF58">
    <property type="entry name" value="ALKALINE PROTEASE 1-RELATED"/>
    <property type="match status" value="1"/>
</dbReference>
<name>A0ABN9Q2W7_9DINO</name>
<accession>A0ABN9Q2W7</accession>
<dbReference type="PROSITE" id="PS00138">
    <property type="entry name" value="SUBTILASE_SER"/>
    <property type="match status" value="1"/>
</dbReference>
<protein>
    <recommendedName>
        <fullName evidence="6">subtilisin</fullName>
        <ecNumber evidence="6">3.4.21.62</ecNumber>
    </recommendedName>
</protein>
<keyword evidence="11" id="KW-1185">Reference proteome</keyword>
<sequence>MASTGTYTVCTPSSTTCAADFHGHGTHCAGTVGSSTYGVANGATLWAMKVLDDQGEGFTMWSIVAEQYVLTSGLRPAVVSMSLGGPGAVTSEQTSINALVADGVTVVVAAGNQNDDACNYNPAWIPSAITVASYDSAGAKSSFSNYGSCIDVWAPGTSIKSTYIGSNTATGISSGTSMACPHVSGLAAIMYEDNPTAGSMTDSQRWALLTASQRTGYVTGIPATPATVNLVALAPTPGTPATPSPTPSPTPTSGATLLMKLKAGSSTFQFDSSYWTDGSSVLNEASGASSSDSDDEDVKMSAFNTVSISALTLCYKTLDNCYTYELGATYTSAQSLFSSGFIRSLNMGYGSGTAAEGKKAWTDLFLPPGTATWYDDFWNGNGGGNCDMQRPGINTQCNDNNWARIGYCVNLPDQSCQSSDGSDADSPVGIGLKTQNWPNNVNAPFGEYFIHGAGSSGVQSFQHQAWLFAGSGPAPGGAAATGDPHLQNIHGDRFDLMKAGSHVLINIPRGMSAENALLRVQADARRLGGHCADMYFQEMNITGSWADAKQAGGYHYSVSQYEVKTPEWVTLGKVELKVVHGHTDGGLRYLNVYVKHLGRAGFAVGGLLGDDDHGDVIVPPEACAKRLSLVDDVPADKTHKTNVFSVAEASLA</sequence>
<gene>
    <name evidence="10" type="ORF">PCOR1329_LOCUS7370</name>
</gene>
<comment type="caution">
    <text evidence="7">Lacks conserved residue(s) required for the propagation of feature annotation.</text>
</comment>
<dbReference type="PROSITE" id="PS51892">
    <property type="entry name" value="SUBTILASE"/>
    <property type="match status" value="1"/>
</dbReference>
<evidence type="ECO:0000313" key="10">
    <source>
        <dbReference type="EMBL" id="CAK0798691.1"/>
    </source>
</evidence>
<feature type="domain" description="Peptidase S8/S53" evidence="9">
    <location>
        <begin position="18"/>
        <end position="211"/>
    </location>
</feature>
<dbReference type="Gene3D" id="3.40.50.200">
    <property type="entry name" value="Peptidase S8/S53 domain"/>
    <property type="match status" value="1"/>
</dbReference>
<evidence type="ECO:0000313" key="11">
    <source>
        <dbReference type="Proteomes" id="UP001189429"/>
    </source>
</evidence>
<comment type="catalytic activity">
    <reaction evidence="5">
        <text>Hydrolysis of proteins with broad specificity for peptide bonds, and a preference for a large uncharged residue in P1. Hydrolyzes peptide amides.</text>
        <dbReference type="EC" id="3.4.21.62"/>
    </reaction>
</comment>
<feature type="region of interest" description="Disordered" evidence="8">
    <location>
        <begin position="235"/>
        <end position="255"/>
    </location>
</feature>
<keyword evidence="4" id="KW-0720">Serine protease</keyword>
<evidence type="ECO:0000256" key="7">
    <source>
        <dbReference type="PROSITE-ProRule" id="PRU01240"/>
    </source>
</evidence>
<evidence type="ECO:0000256" key="6">
    <source>
        <dbReference type="ARBA" id="ARBA00023619"/>
    </source>
</evidence>
<dbReference type="Pfam" id="PF00082">
    <property type="entry name" value="Peptidase_S8"/>
    <property type="match status" value="1"/>
</dbReference>
<dbReference type="InterPro" id="IPR022398">
    <property type="entry name" value="Peptidase_S8_His-AS"/>
</dbReference>
<comment type="caution">
    <text evidence="10">The sequence shown here is derived from an EMBL/GenBank/DDBJ whole genome shotgun (WGS) entry which is preliminary data.</text>
</comment>
<feature type="compositionally biased region" description="Pro residues" evidence="8">
    <location>
        <begin position="237"/>
        <end position="250"/>
    </location>
</feature>
<dbReference type="InterPro" id="IPR034193">
    <property type="entry name" value="PCSK9_ProteinaseK-like"/>
</dbReference>
<dbReference type="CDD" id="cd04077">
    <property type="entry name" value="Peptidases_S8_PCSK9_ProteinaseK_like"/>
    <property type="match status" value="1"/>
</dbReference>
<reference evidence="10" key="1">
    <citation type="submission" date="2023-10" db="EMBL/GenBank/DDBJ databases">
        <authorList>
            <person name="Chen Y."/>
            <person name="Shah S."/>
            <person name="Dougan E. K."/>
            <person name="Thang M."/>
            <person name="Chan C."/>
        </authorList>
    </citation>
    <scope>NUCLEOTIDE SEQUENCE [LARGE SCALE GENOMIC DNA]</scope>
</reference>
<dbReference type="InterPro" id="IPR023828">
    <property type="entry name" value="Peptidase_S8_Ser-AS"/>
</dbReference>
<evidence type="ECO:0000256" key="4">
    <source>
        <dbReference type="ARBA" id="ARBA00022825"/>
    </source>
</evidence>
<evidence type="ECO:0000256" key="2">
    <source>
        <dbReference type="ARBA" id="ARBA00022670"/>
    </source>
</evidence>
<dbReference type="SUPFAM" id="SSF52743">
    <property type="entry name" value="Subtilisin-like"/>
    <property type="match status" value="1"/>
</dbReference>
<dbReference type="InterPro" id="IPR000209">
    <property type="entry name" value="Peptidase_S8/S53_dom"/>
</dbReference>
<dbReference type="Proteomes" id="UP001189429">
    <property type="component" value="Unassembled WGS sequence"/>
</dbReference>
<evidence type="ECO:0000256" key="5">
    <source>
        <dbReference type="ARBA" id="ARBA00023529"/>
    </source>
</evidence>
<dbReference type="InterPro" id="IPR050131">
    <property type="entry name" value="Peptidase_S8_subtilisin-like"/>
</dbReference>
<dbReference type="PRINTS" id="PR00723">
    <property type="entry name" value="SUBTILISIN"/>
</dbReference>
<dbReference type="PROSITE" id="PS00137">
    <property type="entry name" value="SUBTILASE_HIS"/>
    <property type="match status" value="1"/>
</dbReference>
<evidence type="ECO:0000256" key="1">
    <source>
        <dbReference type="ARBA" id="ARBA00011073"/>
    </source>
</evidence>